<name>A0A1I7TT07_9PELO</name>
<evidence type="ECO:0000313" key="2">
    <source>
        <dbReference type="Proteomes" id="UP000095282"/>
    </source>
</evidence>
<feature type="signal peptide" evidence="1">
    <location>
        <begin position="1"/>
        <end position="15"/>
    </location>
</feature>
<dbReference type="WBParaSite" id="Csp11.Scaffold629.g11477.t1">
    <property type="protein sequence ID" value="Csp11.Scaffold629.g11477.t1"/>
    <property type="gene ID" value="Csp11.Scaffold629.g11477"/>
</dbReference>
<evidence type="ECO:0000313" key="3">
    <source>
        <dbReference type="WBParaSite" id="Csp11.Scaffold629.g11477.t1"/>
    </source>
</evidence>
<keyword evidence="1" id="KW-0732">Signal</keyword>
<evidence type="ECO:0000256" key="1">
    <source>
        <dbReference type="SAM" id="SignalP"/>
    </source>
</evidence>
<accession>A0A1I7TT07</accession>
<keyword evidence="2" id="KW-1185">Reference proteome</keyword>
<dbReference type="Proteomes" id="UP000095282">
    <property type="component" value="Unplaced"/>
</dbReference>
<feature type="chain" id="PRO_5012543046" evidence="1">
    <location>
        <begin position="16"/>
        <end position="164"/>
    </location>
</feature>
<proteinExistence type="predicted"/>
<sequence>MKFLLLVLTVSAVESIETTPPSGEWTPLYAQSLAPSDDNTLQHIETTPPSGEWTPLHTVPSGDYTPQYIASTSQSFNYATESADQIEDEEFGNPNKQCKRFEFKFNNELIKAVRCTITKNWRNNSNAYTVTYFRETFTFDKLLAPMNGPAHCIKYRLVLQNKTN</sequence>
<dbReference type="AlphaFoldDB" id="A0A1I7TT07"/>
<reference evidence="3" key="1">
    <citation type="submission" date="2016-11" db="UniProtKB">
        <authorList>
            <consortium name="WormBaseParasite"/>
        </authorList>
    </citation>
    <scope>IDENTIFICATION</scope>
</reference>
<protein>
    <submittedName>
        <fullName evidence="3">Lipocalin</fullName>
    </submittedName>
</protein>
<organism evidence="2 3">
    <name type="scientific">Caenorhabditis tropicalis</name>
    <dbReference type="NCBI Taxonomy" id="1561998"/>
    <lineage>
        <taxon>Eukaryota</taxon>
        <taxon>Metazoa</taxon>
        <taxon>Ecdysozoa</taxon>
        <taxon>Nematoda</taxon>
        <taxon>Chromadorea</taxon>
        <taxon>Rhabditida</taxon>
        <taxon>Rhabditina</taxon>
        <taxon>Rhabditomorpha</taxon>
        <taxon>Rhabditoidea</taxon>
        <taxon>Rhabditidae</taxon>
        <taxon>Peloderinae</taxon>
        <taxon>Caenorhabditis</taxon>
    </lineage>
</organism>